<feature type="compositionally biased region" description="Gly residues" evidence="1">
    <location>
        <begin position="335"/>
        <end position="349"/>
    </location>
</feature>
<sequence>MSVEPQVHTGGQHSHFAREAPLSTLCAALPQATAVHGQVGAEDLVRTVESARASLPERLAAGALLGLVGDPRTPLVPVVLPVPGGRTTVGLDPRDVPAVTRAWAHVGVEEDWIRKETPEHPVVLADFALGAYPVTNRQYLAFLLETGYPHRPGTWPLGAYPWQSANHPVCGVTPRDAEAYLVWLRQRSGRRSFRLPTEAEWEHAAKGFEGREFPWGDTFRVDAVNTRESGIHTTTPVGIYPEGRSPFGHWDMGGNVEEFTADPYAPYPGAAPVVDDLSRTLGSYQVARGGSFARHGDLARTRRRHGAYPGPLYPIGFRVARDVDADATDVTHAGGAHGGAGGAGGQEGKAAGDGR</sequence>
<protein>
    <submittedName>
        <fullName evidence="3">Formylglycine-generating enzyme family protein</fullName>
    </submittedName>
</protein>
<dbReference type="InterPro" id="IPR016187">
    <property type="entry name" value="CTDL_fold"/>
</dbReference>
<proteinExistence type="predicted"/>
<feature type="domain" description="Sulfatase-modifying factor enzyme-like" evidence="2">
    <location>
        <begin position="79"/>
        <end position="321"/>
    </location>
</feature>
<accession>A0ABW2WIK7</accession>
<dbReference type="InterPro" id="IPR051043">
    <property type="entry name" value="Sulfatase_Mod_Factor_Kinase"/>
</dbReference>
<evidence type="ECO:0000259" key="2">
    <source>
        <dbReference type="Pfam" id="PF03781"/>
    </source>
</evidence>
<dbReference type="Gene3D" id="3.90.1580.10">
    <property type="entry name" value="paralog of FGE (formylglycine-generating enzyme)"/>
    <property type="match status" value="1"/>
</dbReference>
<dbReference type="RefSeq" id="WP_381617794.1">
    <property type="nucleotide sequence ID" value="NZ_JBHTEB010000001.1"/>
</dbReference>
<reference evidence="4" key="1">
    <citation type="journal article" date="2019" name="Int. J. Syst. Evol. Microbiol.">
        <title>The Global Catalogue of Microorganisms (GCM) 10K type strain sequencing project: providing services to taxonomists for standard genome sequencing and annotation.</title>
        <authorList>
            <consortium name="The Broad Institute Genomics Platform"/>
            <consortium name="The Broad Institute Genome Sequencing Center for Infectious Disease"/>
            <person name="Wu L."/>
            <person name="Ma J."/>
        </authorList>
    </citation>
    <scope>NUCLEOTIDE SEQUENCE [LARGE SCALE GENOMIC DNA]</scope>
    <source>
        <strain evidence="4">CGMCC 4.7400</strain>
    </source>
</reference>
<name>A0ABW2WIK7_9ACTN</name>
<dbReference type="SUPFAM" id="SSF56436">
    <property type="entry name" value="C-type lectin-like"/>
    <property type="match status" value="1"/>
</dbReference>
<dbReference type="Proteomes" id="UP001597023">
    <property type="component" value="Unassembled WGS sequence"/>
</dbReference>
<dbReference type="PANTHER" id="PTHR23150">
    <property type="entry name" value="SULFATASE MODIFYING FACTOR 1, 2"/>
    <property type="match status" value="1"/>
</dbReference>
<organism evidence="3 4">
    <name type="scientific">Streptomyces flavalbus</name>
    <dbReference type="NCBI Taxonomy" id="2665155"/>
    <lineage>
        <taxon>Bacteria</taxon>
        <taxon>Bacillati</taxon>
        <taxon>Actinomycetota</taxon>
        <taxon>Actinomycetes</taxon>
        <taxon>Kitasatosporales</taxon>
        <taxon>Streptomycetaceae</taxon>
        <taxon>Streptomyces</taxon>
    </lineage>
</organism>
<comment type="caution">
    <text evidence="3">The sequence shown here is derived from an EMBL/GenBank/DDBJ whole genome shotgun (WGS) entry which is preliminary data.</text>
</comment>
<evidence type="ECO:0000313" key="3">
    <source>
        <dbReference type="EMBL" id="MFD0319331.1"/>
    </source>
</evidence>
<dbReference type="InterPro" id="IPR042095">
    <property type="entry name" value="SUMF_sf"/>
</dbReference>
<dbReference type="InterPro" id="IPR005532">
    <property type="entry name" value="SUMF_dom"/>
</dbReference>
<keyword evidence="4" id="KW-1185">Reference proteome</keyword>
<dbReference type="Pfam" id="PF03781">
    <property type="entry name" value="FGE-sulfatase"/>
    <property type="match status" value="1"/>
</dbReference>
<evidence type="ECO:0000256" key="1">
    <source>
        <dbReference type="SAM" id="MobiDB-lite"/>
    </source>
</evidence>
<dbReference type="EMBL" id="JBHTEB010000001">
    <property type="protein sequence ID" value="MFD0319331.1"/>
    <property type="molecule type" value="Genomic_DNA"/>
</dbReference>
<gene>
    <name evidence="3" type="ORF">ACFQZ6_34980</name>
</gene>
<evidence type="ECO:0000313" key="4">
    <source>
        <dbReference type="Proteomes" id="UP001597023"/>
    </source>
</evidence>
<dbReference type="PANTHER" id="PTHR23150:SF19">
    <property type="entry name" value="FORMYLGLYCINE-GENERATING ENZYME"/>
    <property type="match status" value="1"/>
</dbReference>
<feature type="region of interest" description="Disordered" evidence="1">
    <location>
        <begin position="330"/>
        <end position="355"/>
    </location>
</feature>